<feature type="domain" description="Translocation and assembly module TamB C-terminal" evidence="7">
    <location>
        <begin position="995"/>
        <end position="1422"/>
    </location>
</feature>
<comment type="caution">
    <text evidence="8">The sequence shown here is derived from an EMBL/GenBank/DDBJ whole genome shotgun (WGS) entry which is preliminary data.</text>
</comment>
<dbReference type="InterPro" id="IPR007452">
    <property type="entry name" value="TamB_C"/>
</dbReference>
<evidence type="ECO:0000256" key="5">
    <source>
        <dbReference type="SAM" id="MobiDB-lite"/>
    </source>
</evidence>
<feature type="compositionally biased region" description="Polar residues" evidence="5">
    <location>
        <begin position="1478"/>
        <end position="1488"/>
    </location>
</feature>
<dbReference type="GO" id="GO:0009306">
    <property type="term" value="P:protein secretion"/>
    <property type="evidence" value="ECO:0007669"/>
    <property type="project" value="InterPro"/>
</dbReference>
<accession>A0A2M9R7G5</accession>
<dbReference type="Pfam" id="PF04357">
    <property type="entry name" value="TamB"/>
    <property type="match status" value="1"/>
</dbReference>
<dbReference type="OrthoDB" id="680700at2"/>
<feature type="region of interest" description="Disordered" evidence="5">
    <location>
        <begin position="1444"/>
        <end position="1488"/>
    </location>
</feature>
<keyword evidence="3" id="KW-1133">Transmembrane helix</keyword>
<evidence type="ECO:0000256" key="6">
    <source>
        <dbReference type="SAM" id="SignalP"/>
    </source>
</evidence>
<keyword evidence="2" id="KW-0812">Transmembrane</keyword>
<gene>
    <name evidence="8" type="ORF">CDL10_09805</name>
</gene>
<name>A0A2M9R7G5_9FLAO</name>
<evidence type="ECO:0000313" key="8">
    <source>
        <dbReference type="EMBL" id="PJR04801.1"/>
    </source>
</evidence>
<feature type="compositionally biased region" description="Polar residues" evidence="5">
    <location>
        <begin position="1459"/>
        <end position="1468"/>
    </location>
</feature>
<evidence type="ECO:0000256" key="1">
    <source>
        <dbReference type="ARBA" id="ARBA00004167"/>
    </source>
</evidence>
<evidence type="ECO:0000313" key="9">
    <source>
        <dbReference type="Proteomes" id="UP000231960"/>
    </source>
</evidence>
<dbReference type="PANTHER" id="PTHR36985:SF1">
    <property type="entry name" value="TRANSLOCATION AND ASSEMBLY MODULE SUBUNIT TAMB"/>
    <property type="match status" value="1"/>
</dbReference>
<comment type="subcellular location">
    <subcellularLocation>
        <location evidence="1">Membrane</location>
        <topology evidence="1">Single-pass membrane protein</topology>
    </subcellularLocation>
</comment>
<dbReference type="RefSeq" id="WP_100678359.1">
    <property type="nucleotide sequence ID" value="NZ_NIPO01000001.1"/>
</dbReference>
<evidence type="ECO:0000256" key="4">
    <source>
        <dbReference type="ARBA" id="ARBA00023136"/>
    </source>
</evidence>
<dbReference type="Proteomes" id="UP000231960">
    <property type="component" value="Unassembled WGS sequence"/>
</dbReference>
<feature type="signal peptide" evidence="6">
    <location>
        <begin position="1"/>
        <end position="22"/>
    </location>
</feature>
<organism evidence="8 9">
    <name type="scientific">Avrilella dinanensis</name>
    <dbReference type="NCBI Taxonomy" id="2008672"/>
    <lineage>
        <taxon>Bacteria</taxon>
        <taxon>Pseudomonadati</taxon>
        <taxon>Bacteroidota</taxon>
        <taxon>Flavobacteriia</taxon>
        <taxon>Flavobacteriales</taxon>
        <taxon>Flavobacteriaceae</taxon>
        <taxon>Avrilella</taxon>
    </lineage>
</organism>
<feature type="compositionally biased region" description="Basic and acidic residues" evidence="5">
    <location>
        <begin position="1444"/>
        <end position="1456"/>
    </location>
</feature>
<evidence type="ECO:0000256" key="3">
    <source>
        <dbReference type="ARBA" id="ARBA00022989"/>
    </source>
</evidence>
<dbReference type="PANTHER" id="PTHR36985">
    <property type="entry name" value="TRANSLOCATION AND ASSEMBLY MODULE SUBUNIT TAMB"/>
    <property type="match status" value="1"/>
</dbReference>
<dbReference type="GO" id="GO:0005886">
    <property type="term" value="C:plasma membrane"/>
    <property type="evidence" value="ECO:0007669"/>
    <property type="project" value="InterPro"/>
</dbReference>
<feature type="chain" id="PRO_5014670574" description="Translocation and assembly module TamB C-terminal domain-containing protein" evidence="6">
    <location>
        <begin position="23"/>
        <end position="1488"/>
    </location>
</feature>
<proteinExistence type="predicted"/>
<reference evidence="8 9" key="1">
    <citation type="submission" date="2017-06" db="EMBL/GenBank/DDBJ databases">
        <title>Description of Avrilella dinanensis gen. nov. sp. nov.</title>
        <authorList>
            <person name="Leyer C."/>
            <person name="Sassi M."/>
            <person name="Minet J."/>
            <person name="Kayal S."/>
            <person name="Cattoir V."/>
        </authorList>
    </citation>
    <scope>NUCLEOTIDE SEQUENCE [LARGE SCALE GENOMIC DNA]</scope>
    <source>
        <strain evidence="8 9">UR159</strain>
    </source>
</reference>
<keyword evidence="6" id="KW-0732">Signal</keyword>
<protein>
    <recommendedName>
        <fullName evidence="7">Translocation and assembly module TamB C-terminal domain-containing protein</fullName>
    </recommendedName>
</protein>
<evidence type="ECO:0000256" key="2">
    <source>
        <dbReference type="ARBA" id="ARBA00022692"/>
    </source>
</evidence>
<keyword evidence="4" id="KW-0472">Membrane</keyword>
<dbReference type="EMBL" id="NIPO01000001">
    <property type="protein sequence ID" value="PJR04801.1"/>
    <property type="molecule type" value="Genomic_DNA"/>
</dbReference>
<evidence type="ECO:0000259" key="7">
    <source>
        <dbReference type="Pfam" id="PF04357"/>
    </source>
</evidence>
<keyword evidence="9" id="KW-1185">Reference proteome</keyword>
<sequence length="1488" mass="166321">MLILIVGLAIALSLPSVQTSLARFATGKINEKFDIKTNISTVSIDLSGTVKLGDVWVKDDQDSILMKVDNLQTNILDVRSLVGGQLFFGNTKVNNLDFHITTYQNDTISNLDKFIAVFDDGSEGEGNFLMKIDNIKVSNGNFSIKDYNKPNPESVDFTGINGEVEGLRIKGSNIEAKVRGLDLVGFGGLSLENSSTDFAMDNTYMKFNNLLLNTDGTTLKGQVNMTYEEGGLKNFTEEVNLLLDIKPSKLSSNDIRYFYDGVGADQTLYLQTIAKGTLNDFVLANTILSDQAGSQIIGQFKFESLLQGNDKLKITTSLDRLYINRERATALLPEVLGEALPAEFSKVGWLDLSGNLTYSNFDISADIKALSQIGYAETNIELTKINQKDQATYRGNIILDDFDLGQISGQKQFGKTTIDLFVDGKSFDTDKLQTILTGQIFALTFNGYTYRNILVDGNLKLPKYQGFVSSKDPNAQLDFDGEIDFTSKPNEYNFVANIESLNLKALGFVKDSISNFKGQLQVNAKGTNIDDFEGTALLENAVYTNTHDTYEFANFEADARFLEDETRLISFKSEDIAEGYINGRFKVNQLASIVENALGSLYTNYSPVELEENQYVDFNFVINDKIVNLFAPQVEISEETQIEGKINADEGDFKLNFTTPFVNVSGNRLANIDLQVDNQNPLYNTYIAIDSISLKSYNITDFNFINVTQNDTLFARTEFVGGNEKEDFYNLNLYYTIDEENRSIVGFNKSEVNFKQFMWYINEEENEENKVVFNKEINDFEVHNLTLSHEGQKVVLDGGLKGDDYKDFLLTFDEVDLNKITPALEGLSFKGLINGEAKLHQDKEVFDPSTDIHITNLAINDVDLGEFNLAVQGSETLEDFDIQSTITNDRKKVFYIDGKLKLLNENSRLNAEVGLDEFDMKVLAPFLQSIFSDLRGNASGVLQVGGSHKNPKVDGTLYLNDAGMRPVFTGVDYGFEPQTELHITEKSFTLNQQKLIDTKNKTEGIINGSISHHNFQNWALDLSINSDNLMVLDLEPQEEVPYYGTAFIDGTATLKGPAETMNIAVQARSKPGTKIKIPLDETGGVGDNNFIHFLTEEEKKLREQGIFESVENVQNGGIQLDFDLVITPDAEVEVIIDQATGHGMKGKGSGYIKMAINTLGRFNMWGNYTIQEGEYNYKFNVIIDKKLNVKRGGTIVWDGDPMNAVLNLEAVYHTQANPGVIVESSMINRKIDTDVTLVLTGNLTSPNFDFLIDFPNVSSTIKSEIEYTLADNDLRNAQAMALLATGNFIDAENAGTAAYGSFFERAGNMVGDMFSDEDSKVKVGFNYTQRERNPYSESDSESARVGVNVSTNLSDRVVFNGKLGVPVGGEDNAIVGDVEIQFLLNEDGSLRAQVFNRENNITYLGEGIGYTQGVGLAYEVDFNTFRELWQKIFLKSEERARRERERLEEEEKKKQEQLPVQNDTVEQTKYSENRFEEQNQNTLYQTEN</sequence>